<proteinExistence type="predicted"/>
<name>A0A1M6YGF6_9FIRM</name>
<dbReference type="EMBL" id="FRAC01000025">
    <property type="protein sequence ID" value="SHL17347.1"/>
    <property type="molecule type" value="Genomic_DNA"/>
</dbReference>
<sequence length="172" mass="19356">MSNKDMSQTVPFRLNLNHDEDSLVWGLLLSMEEEPRKSLFGDRSKFIKWVLAKYAREELNFDDEKKRLELLRRDFVQSVQYEIKVIVQRESEVIMESLEKAVELAVSKAVNEVLKAVVAGGISVGTQAVVTSAEQKSAVIPEEAEVPKMGVLPKVDVDNELPTSALSFLDSF</sequence>
<dbReference type="Proteomes" id="UP000184386">
    <property type="component" value="Unassembled WGS sequence"/>
</dbReference>
<evidence type="ECO:0000313" key="1">
    <source>
        <dbReference type="EMBL" id="SHL17347.1"/>
    </source>
</evidence>
<dbReference type="RefSeq" id="WP_073278984.1">
    <property type="nucleotide sequence ID" value="NZ_FRAC01000025.1"/>
</dbReference>
<dbReference type="STRING" id="1121322.SAMN02745136_04258"/>
<organism evidence="1 2">
    <name type="scientific">Anaerocolumna jejuensis DSM 15929</name>
    <dbReference type="NCBI Taxonomy" id="1121322"/>
    <lineage>
        <taxon>Bacteria</taxon>
        <taxon>Bacillati</taxon>
        <taxon>Bacillota</taxon>
        <taxon>Clostridia</taxon>
        <taxon>Lachnospirales</taxon>
        <taxon>Lachnospiraceae</taxon>
        <taxon>Anaerocolumna</taxon>
    </lineage>
</organism>
<dbReference type="OrthoDB" id="2040371at2"/>
<dbReference type="AlphaFoldDB" id="A0A1M6YGF6"/>
<protein>
    <submittedName>
        <fullName evidence="1">Uncharacterized protein</fullName>
    </submittedName>
</protein>
<gene>
    <name evidence="1" type="ORF">SAMN02745136_04258</name>
</gene>
<evidence type="ECO:0000313" key="2">
    <source>
        <dbReference type="Proteomes" id="UP000184386"/>
    </source>
</evidence>
<keyword evidence="2" id="KW-1185">Reference proteome</keyword>
<accession>A0A1M6YGF6</accession>
<reference evidence="1 2" key="1">
    <citation type="submission" date="2016-11" db="EMBL/GenBank/DDBJ databases">
        <authorList>
            <person name="Jaros S."/>
            <person name="Januszkiewicz K."/>
            <person name="Wedrychowicz H."/>
        </authorList>
    </citation>
    <scope>NUCLEOTIDE SEQUENCE [LARGE SCALE GENOMIC DNA]</scope>
    <source>
        <strain evidence="1 2">DSM 15929</strain>
    </source>
</reference>